<evidence type="ECO:0000256" key="4">
    <source>
        <dbReference type="ARBA" id="ARBA00022679"/>
    </source>
</evidence>
<evidence type="ECO:0000256" key="7">
    <source>
        <dbReference type="HAMAP-Rule" id="MF_00607"/>
    </source>
</evidence>
<dbReference type="SUPFAM" id="SSF53335">
    <property type="entry name" value="S-adenosyl-L-methionine-dependent methyltransferases"/>
    <property type="match status" value="1"/>
</dbReference>
<dbReference type="Gene3D" id="1.10.8.100">
    <property type="entry name" value="Ribosomal RNA adenine dimethylase-like, domain 2"/>
    <property type="match status" value="1"/>
</dbReference>
<comment type="function">
    <text evidence="7">Specifically dimethylates two adjacent adenosines (A1518 and A1519) in the loop of a conserved hairpin near the 3'-end of 16S rRNA in the 30S particle. May play a critical role in biogenesis of 30S subunits.</text>
</comment>
<feature type="binding site" evidence="7 8">
    <location>
        <position position="75"/>
    </location>
    <ligand>
        <name>S-adenosyl-L-methionine</name>
        <dbReference type="ChEBI" id="CHEBI:59789"/>
    </ligand>
</feature>
<dbReference type="FunFam" id="3.40.50.150:FF:000023">
    <property type="entry name" value="Ribosomal RNA small subunit methyltransferase A"/>
    <property type="match status" value="1"/>
</dbReference>
<keyword evidence="4 7" id="KW-0808">Transferase</keyword>
<keyword evidence="3 7" id="KW-0489">Methyltransferase</keyword>
<dbReference type="EMBL" id="DVJJ01000078">
    <property type="protein sequence ID" value="HIS64717.1"/>
    <property type="molecule type" value="Genomic_DNA"/>
</dbReference>
<dbReference type="InterPro" id="IPR029063">
    <property type="entry name" value="SAM-dependent_MTases_sf"/>
</dbReference>
<dbReference type="PANTHER" id="PTHR11727:SF7">
    <property type="entry name" value="DIMETHYLADENOSINE TRANSFERASE-RELATED"/>
    <property type="match status" value="1"/>
</dbReference>
<evidence type="ECO:0000256" key="3">
    <source>
        <dbReference type="ARBA" id="ARBA00022603"/>
    </source>
</evidence>
<dbReference type="InterPro" id="IPR020596">
    <property type="entry name" value="rRNA_Ade_Mease_Trfase_CS"/>
</dbReference>
<evidence type="ECO:0000259" key="9">
    <source>
        <dbReference type="SMART" id="SM00650"/>
    </source>
</evidence>
<reference evidence="10" key="1">
    <citation type="submission" date="2020-10" db="EMBL/GenBank/DDBJ databases">
        <authorList>
            <person name="Gilroy R."/>
        </authorList>
    </citation>
    <scope>NUCLEOTIDE SEQUENCE</scope>
    <source>
        <strain evidence="10">ChiBcec16-1751</strain>
    </source>
</reference>
<dbReference type="NCBIfam" id="TIGR00755">
    <property type="entry name" value="ksgA"/>
    <property type="match status" value="1"/>
</dbReference>
<feature type="binding site" evidence="7 8">
    <location>
        <position position="124"/>
    </location>
    <ligand>
        <name>S-adenosyl-L-methionine</name>
        <dbReference type="ChEBI" id="CHEBI:59789"/>
    </ligand>
</feature>
<evidence type="ECO:0000313" key="10">
    <source>
        <dbReference type="EMBL" id="HIS64717.1"/>
    </source>
</evidence>
<evidence type="ECO:0000256" key="5">
    <source>
        <dbReference type="ARBA" id="ARBA00022691"/>
    </source>
</evidence>
<keyword evidence="1 7" id="KW-0963">Cytoplasm</keyword>
<evidence type="ECO:0000256" key="1">
    <source>
        <dbReference type="ARBA" id="ARBA00022490"/>
    </source>
</evidence>
<keyword evidence="2 7" id="KW-0698">rRNA processing</keyword>
<dbReference type="InterPro" id="IPR011530">
    <property type="entry name" value="rRNA_adenine_dimethylase"/>
</dbReference>
<dbReference type="AlphaFoldDB" id="A0A9D1JT30"/>
<gene>
    <name evidence="7 10" type="primary">rsmA</name>
    <name evidence="7" type="synonym">ksgA</name>
    <name evidence="10" type="ORF">IAA83_05015</name>
</gene>
<dbReference type="InterPro" id="IPR001737">
    <property type="entry name" value="KsgA/Erm"/>
</dbReference>
<feature type="binding site" evidence="7 8">
    <location>
        <position position="27"/>
    </location>
    <ligand>
        <name>S-adenosyl-L-methionine</name>
        <dbReference type="ChEBI" id="CHEBI:59789"/>
    </ligand>
</feature>
<dbReference type="GO" id="GO:0052908">
    <property type="term" value="F:16S rRNA (adenine(1518)-N(6)/adenine(1519)-N(6))-dimethyltransferase activity"/>
    <property type="evidence" value="ECO:0007669"/>
    <property type="project" value="UniProtKB-EC"/>
</dbReference>
<feature type="binding site" evidence="7 8">
    <location>
        <position position="100"/>
    </location>
    <ligand>
        <name>S-adenosyl-L-methionine</name>
        <dbReference type="ChEBI" id="CHEBI:59789"/>
    </ligand>
</feature>
<dbReference type="PROSITE" id="PS51689">
    <property type="entry name" value="SAM_RNA_A_N6_MT"/>
    <property type="match status" value="1"/>
</dbReference>
<dbReference type="HAMAP" id="MF_00607">
    <property type="entry name" value="16SrRNA_methyltr_A"/>
    <property type="match status" value="1"/>
</dbReference>
<comment type="subcellular location">
    <subcellularLocation>
        <location evidence="7">Cytoplasm</location>
    </subcellularLocation>
</comment>
<evidence type="ECO:0000313" key="11">
    <source>
        <dbReference type="Proteomes" id="UP000886741"/>
    </source>
</evidence>
<dbReference type="GO" id="GO:0005829">
    <property type="term" value="C:cytosol"/>
    <property type="evidence" value="ECO:0007669"/>
    <property type="project" value="TreeGrafter"/>
</dbReference>
<comment type="caution">
    <text evidence="10">The sequence shown here is derived from an EMBL/GenBank/DDBJ whole genome shotgun (WGS) entry which is preliminary data.</text>
</comment>
<keyword evidence="5 7" id="KW-0949">S-adenosyl-L-methionine</keyword>
<dbReference type="GO" id="GO:0003723">
    <property type="term" value="F:RNA binding"/>
    <property type="evidence" value="ECO:0007669"/>
    <property type="project" value="UniProtKB-UniRule"/>
</dbReference>
<proteinExistence type="inferred from homology"/>
<organism evidence="10 11">
    <name type="scientific">Candidatus Avoscillospira avistercoris</name>
    <dbReference type="NCBI Taxonomy" id="2840707"/>
    <lineage>
        <taxon>Bacteria</taxon>
        <taxon>Bacillati</taxon>
        <taxon>Bacillota</taxon>
        <taxon>Clostridia</taxon>
        <taxon>Eubacteriales</taxon>
        <taxon>Oscillospiraceae</taxon>
        <taxon>Oscillospiraceae incertae sedis</taxon>
        <taxon>Candidatus Avoscillospira</taxon>
    </lineage>
</organism>
<evidence type="ECO:0000256" key="8">
    <source>
        <dbReference type="PROSITE-ProRule" id="PRU01026"/>
    </source>
</evidence>
<evidence type="ECO:0000256" key="2">
    <source>
        <dbReference type="ARBA" id="ARBA00022552"/>
    </source>
</evidence>
<dbReference type="Proteomes" id="UP000886741">
    <property type="component" value="Unassembled WGS sequence"/>
</dbReference>
<dbReference type="Gene3D" id="3.40.50.150">
    <property type="entry name" value="Vaccinia Virus protein VP39"/>
    <property type="match status" value="1"/>
</dbReference>
<dbReference type="Pfam" id="PF00398">
    <property type="entry name" value="RrnaAD"/>
    <property type="match status" value="1"/>
</dbReference>
<keyword evidence="6 7" id="KW-0694">RNA-binding</keyword>
<name>A0A9D1JT30_9FIRM</name>
<dbReference type="InterPro" id="IPR023165">
    <property type="entry name" value="rRNA_Ade_diMease-like_C"/>
</dbReference>
<sequence>MDLCNINDIKELLHRHGFRFSKAKGQNFLTQGWVPRQIVEAAGIDETCGVLEVGPGIGPLTEQLCLNAGKVLAVEVDRTLQPILAETLGRFDNLRIQFDDVLKQDIAKLVREEFPGLRPMACANLPYYITSPVLAALLESRAFEAVTVMVQKEVAQRICSKAGSGNYGAFSVFCQYYAQPELLFDVPPSCFIPQPKVMSAILKLTMRTEPPCHIEDEALFFRVVRASFAQRRKTLLNGLSSGFSNLNKEQLSAVIADCGLPANVRGETLEIEGFAAIANGIYQLMH</sequence>
<accession>A0A9D1JT30</accession>
<feature type="binding site" evidence="7 8">
    <location>
        <position position="29"/>
    </location>
    <ligand>
        <name>S-adenosyl-L-methionine</name>
        <dbReference type="ChEBI" id="CHEBI:59789"/>
    </ligand>
</feature>
<feature type="binding site" evidence="7 8">
    <location>
        <position position="54"/>
    </location>
    <ligand>
        <name>S-adenosyl-L-methionine</name>
        <dbReference type="ChEBI" id="CHEBI:59789"/>
    </ligand>
</feature>
<dbReference type="InterPro" id="IPR020598">
    <property type="entry name" value="rRNA_Ade_methylase_Trfase_N"/>
</dbReference>
<protein>
    <recommendedName>
        <fullName evidence="7">Ribosomal RNA small subunit methyltransferase A</fullName>
        <ecNumber evidence="7">2.1.1.182</ecNumber>
    </recommendedName>
    <alternativeName>
        <fullName evidence="7">16S rRNA (adenine(1518)-N(6)/adenine(1519)-N(6))-dimethyltransferase</fullName>
    </alternativeName>
    <alternativeName>
        <fullName evidence="7">16S rRNA dimethyladenosine transferase</fullName>
    </alternativeName>
    <alternativeName>
        <fullName evidence="7">16S rRNA dimethylase</fullName>
    </alternativeName>
    <alternativeName>
        <fullName evidence="7">S-adenosylmethionine-6-N', N'-adenosyl(rRNA) dimethyltransferase</fullName>
    </alternativeName>
</protein>
<dbReference type="PROSITE" id="PS01131">
    <property type="entry name" value="RRNA_A_DIMETH"/>
    <property type="match status" value="1"/>
</dbReference>
<dbReference type="PANTHER" id="PTHR11727">
    <property type="entry name" value="DIMETHYLADENOSINE TRANSFERASE"/>
    <property type="match status" value="1"/>
</dbReference>
<feature type="domain" description="Ribosomal RNA adenine methylase transferase N-terminal" evidence="9">
    <location>
        <begin position="34"/>
        <end position="208"/>
    </location>
</feature>
<comment type="similarity">
    <text evidence="7">Belongs to the class I-like SAM-binding methyltransferase superfamily. rRNA adenine N(6)-methyltransferase family. RsmA subfamily.</text>
</comment>
<dbReference type="EC" id="2.1.1.182" evidence="7"/>
<evidence type="ECO:0000256" key="6">
    <source>
        <dbReference type="ARBA" id="ARBA00022884"/>
    </source>
</evidence>
<reference evidence="10" key="2">
    <citation type="journal article" date="2021" name="PeerJ">
        <title>Extensive microbial diversity within the chicken gut microbiome revealed by metagenomics and culture.</title>
        <authorList>
            <person name="Gilroy R."/>
            <person name="Ravi A."/>
            <person name="Getino M."/>
            <person name="Pursley I."/>
            <person name="Horton D.L."/>
            <person name="Alikhan N.F."/>
            <person name="Baker D."/>
            <person name="Gharbi K."/>
            <person name="Hall N."/>
            <person name="Watson M."/>
            <person name="Adriaenssens E.M."/>
            <person name="Foster-Nyarko E."/>
            <person name="Jarju S."/>
            <person name="Secka A."/>
            <person name="Antonio M."/>
            <person name="Oren A."/>
            <person name="Chaudhuri R.R."/>
            <person name="La Ragione R."/>
            <person name="Hildebrand F."/>
            <person name="Pallen M.J."/>
        </authorList>
    </citation>
    <scope>NUCLEOTIDE SEQUENCE</scope>
    <source>
        <strain evidence="10">ChiBcec16-1751</strain>
    </source>
</reference>
<comment type="catalytic activity">
    <reaction evidence="7">
        <text>adenosine(1518)/adenosine(1519) in 16S rRNA + 4 S-adenosyl-L-methionine = N(6)-dimethyladenosine(1518)/N(6)-dimethyladenosine(1519) in 16S rRNA + 4 S-adenosyl-L-homocysteine + 4 H(+)</text>
        <dbReference type="Rhea" id="RHEA:19609"/>
        <dbReference type="Rhea" id="RHEA-COMP:10232"/>
        <dbReference type="Rhea" id="RHEA-COMP:10233"/>
        <dbReference type="ChEBI" id="CHEBI:15378"/>
        <dbReference type="ChEBI" id="CHEBI:57856"/>
        <dbReference type="ChEBI" id="CHEBI:59789"/>
        <dbReference type="ChEBI" id="CHEBI:74411"/>
        <dbReference type="ChEBI" id="CHEBI:74493"/>
        <dbReference type="EC" id="2.1.1.182"/>
    </reaction>
</comment>
<dbReference type="SMART" id="SM00650">
    <property type="entry name" value="rADc"/>
    <property type="match status" value="1"/>
</dbReference>